<keyword evidence="9 12" id="KW-1133">Transmembrane helix</keyword>
<dbReference type="RefSeq" id="WP_052368965.1">
    <property type="nucleotide sequence ID" value="NZ_JMIY01000007.1"/>
</dbReference>
<keyword evidence="11 12" id="KW-0472">Membrane</keyword>
<dbReference type="GO" id="GO:0009061">
    <property type="term" value="P:anaerobic respiration"/>
    <property type="evidence" value="ECO:0007669"/>
    <property type="project" value="TreeGrafter"/>
</dbReference>
<evidence type="ECO:0000256" key="12">
    <source>
        <dbReference type="SAM" id="Phobius"/>
    </source>
</evidence>
<dbReference type="PANTHER" id="PTHR30333:SF1">
    <property type="entry name" value="CYTOCHROME C-TYPE PROTEIN NAPC"/>
    <property type="match status" value="1"/>
</dbReference>
<evidence type="ECO:0000256" key="6">
    <source>
        <dbReference type="ARBA" id="ARBA00022692"/>
    </source>
</evidence>
<dbReference type="GO" id="GO:0046872">
    <property type="term" value="F:metal ion binding"/>
    <property type="evidence" value="ECO:0007669"/>
    <property type="project" value="UniProtKB-KW"/>
</dbReference>
<dbReference type="GO" id="GO:0005886">
    <property type="term" value="C:plasma membrane"/>
    <property type="evidence" value="ECO:0007669"/>
    <property type="project" value="UniProtKB-SubCell"/>
</dbReference>
<accession>A0A062V6P8</accession>
<dbReference type="AlphaFoldDB" id="A0A062V6P8"/>
<comment type="similarity">
    <text evidence="2">Belongs to the NapC/NirT/NrfH family.</text>
</comment>
<reference evidence="14 15" key="1">
    <citation type="journal article" date="2013" name="Nature">
        <title>Anaerobic oxidation of methane coupled to nitrate reduction in a novel archaeal lineage.</title>
        <authorList>
            <person name="Haroon M.F."/>
            <person name="Hu S."/>
            <person name="Shi Y."/>
            <person name="Imelfort M."/>
            <person name="Keller J."/>
            <person name="Hugenholtz P."/>
            <person name="Yuan Z."/>
            <person name="Tyson G.W."/>
        </authorList>
    </citation>
    <scope>NUCLEOTIDE SEQUENCE [LARGE SCALE GENOMIC DNA]</scope>
    <source>
        <strain evidence="14 15">ANME-2d</strain>
    </source>
</reference>
<feature type="transmembrane region" description="Helical" evidence="12">
    <location>
        <begin position="6"/>
        <end position="23"/>
    </location>
</feature>
<sequence>MNRILIIAVGVFMGLGIYTFWYGEGYSYLRDEPEACVNCHVMRDQFRSWIASSHNNVTCNDCHIPQDSVVKYAVKTENGIRHSIAFTFEDTQVIRITQRNLDLLQQNCIRCHEAFVSPIIQEGISCSRCHREAGHAQ</sequence>
<evidence type="ECO:0000256" key="3">
    <source>
        <dbReference type="ARBA" id="ARBA00022448"/>
    </source>
</evidence>
<comment type="subcellular location">
    <subcellularLocation>
        <location evidence="1">Cell membrane</location>
    </subcellularLocation>
</comment>
<protein>
    <submittedName>
        <fullName evidence="14">Respiratory nitrite reductase specific menaquinol--cytochrome-c reductase (NrfH)</fullName>
    </submittedName>
</protein>
<dbReference type="InterPro" id="IPR005126">
    <property type="entry name" value="NapC/NirT_cyt_c_N"/>
</dbReference>
<evidence type="ECO:0000256" key="11">
    <source>
        <dbReference type="ARBA" id="ARBA00023136"/>
    </source>
</evidence>
<keyword evidence="4" id="KW-1003">Cell membrane</keyword>
<keyword evidence="5" id="KW-0349">Heme</keyword>
<dbReference type="InterPro" id="IPR038266">
    <property type="entry name" value="NapC/NirT_cytc_sf"/>
</dbReference>
<name>A0A062V6P8_9EURY</name>
<evidence type="ECO:0000313" key="15">
    <source>
        <dbReference type="Proteomes" id="UP000027153"/>
    </source>
</evidence>
<dbReference type="Pfam" id="PF03264">
    <property type="entry name" value="Cytochrom_NNT"/>
    <property type="match status" value="1"/>
</dbReference>
<dbReference type="PANTHER" id="PTHR30333">
    <property type="entry name" value="CYTOCHROME C-TYPE PROTEIN"/>
    <property type="match status" value="1"/>
</dbReference>
<evidence type="ECO:0000256" key="4">
    <source>
        <dbReference type="ARBA" id="ARBA00022475"/>
    </source>
</evidence>
<organism evidence="14 15">
    <name type="scientific">Candidatus Methanoperedens nitratireducens</name>
    <dbReference type="NCBI Taxonomy" id="1392998"/>
    <lineage>
        <taxon>Archaea</taxon>
        <taxon>Methanobacteriati</taxon>
        <taxon>Methanobacteriota</taxon>
        <taxon>Stenosarchaea group</taxon>
        <taxon>Methanomicrobia</taxon>
        <taxon>Methanosarcinales</taxon>
        <taxon>ANME-2 cluster</taxon>
        <taxon>Candidatus Methanoperedentaceae</taxon>
        <taxon>Candidatus Methanoperedens</taxon>
    </lineage>
</organism>
<dbReference type="EMBL" id="JMIY01000007">
    <property type="protein sequence ID" value="KCZ71080.1"/>
    <property type="molecule type" value="Genomic_DNA"/>
</dbReference>
<dbReference type="NCBIfam" id="TIGR03153">
    <property type="entry name" value="cytochr_NrfH"/>
    <property type="match status" value="1"/>
</dbReference>
<dbReference type="InterPro" id="IPR017571">
    <property type="entry name" value="NrfH"/>
</dbReference>
<keyword evidence="7" id="KW-0479">Metal-binding</keyword>
<gene>
    <name evidence="14" type="ORF">ANME2D_03110</name>
</gene>
<dbReference type="Gene3D" id="1.10.3820.10">
    <property type="entry name" value="Di-heme elbow motif domain"/>
    <property type="match status" value="1"/>
</dbReference>
<evidence type="ECO:0000313" key="14">
    <source>
        <dbReference type="EMBL" id="KCZ71080.1"/>
    </source>
</evidence>
<dbReference type="OrthoDB" id="374513at2157"/>
<dbReference type="SUPFAM" id="SSF48695">
    <property type="entry name" value="Multiheme cytochromes"/>
    <property type="match status" value="1"/>
</dbReference>
<evidence type="ECO:0000256" key="9">
    <source>
        <dbReference type="ARBA" id="ARBA00022989"/>
    </source>
</evidence>
<evidence type="ECO:0000256" key="5">
    <source>
        <dbReference type="ARBA" id="ARBA00022617"/>
    </source>
</evidence>
<keyword evidence="10" id="KW-0408">Iron</keyword>
<evidence type="ECO:0000256" key="1">
    <source>
        <dbReference type="ARBA" id="ARBA00004236"/>
    </source>
</evidence>
<keyword evidence="15" id="KW-1185">Reference proteome</keyword>
<dbReference type="GO" id="GO:0009055">
    <property type="term" value="F:electron transfer activity"/>
    <property type="evidence" value="ECO:0007669"/>
    <property type="project" value="TreeGrafter"/>
</dbReference>
<evidence type="ECO:0000259" key="13">
    <source>
        <dbReference type="Pfam" id="PF03264"/>
    </source>
</evidence>
<dbReference type="Proteomes" id="UP000027153">
    <property type="component" value="Unassembled WGS sequence"/>
</dbReference>
<comment type="caution">
    <text evidence="14">The sequence shown here is derived from an EMBL/GenBank/DDBJ whole genome shotgun (WGS) entry which is preliminary data.</text>
</comment>
<feature type="domain" description="NapC/NirT cytochrome c N-terminal" evidence="13">
    <location>
        <begin position="5"/>
        <end position="130"/>
    </location>
</feature>
<keyword evidence="6 12" id="KW-0812">Transmembrane</keyword>
<keyword evidence="8" id="KW-0249">Electron transport</keyword>
<keyword evidence="3" id="KW-0813">Transport</keyword>
<evidence type="ECO:0000256" key="10">
    <source>
        <dbReference type="ARBA" id="ARBA00023004"/>
    </source>
</evidence>
<dbReference type="InterPro" id="IPR051174">
    <property type="entry name" value="Cytochrome_c-type_ET"/>
</dbReference>
<evidence type="ECO:0000256" key="7">
    <source>
        <dbReference type="ARBA" id="ARBA00022723"/>
    </source>
</evidence>
<evidence type="ECO:0000256" key="8">
    <source>
        <dbReference type="ARBA" id="ARBA00022982"/>
    </source>
</evidence>
<dbReference type="GO" id="GO:0022900">
    <property type="term" value="P:electron transport chain"/>
    <property type="evidence" value="ECO:0007669"/>
    <property type="project" value="InterPro"/>
</dbReference>
<proteinExistence type="inferred from homology"/>
<evidence type="ECO:0000256" key="2">
    <source>
        <dbReference type="ARBA" id="ARBA00007395"/>
    </source>
</evidence>
<dbReference type="InterPro" id="IPR036280">
    <property type="entry name" value="Multihaem_cyt_sf"/>
</dbReference>